<dbReference type="PANTHER" id="PTHR43390">
    <property type="entry name" value="SIGNAL PEPTIDASE I"/>
    <property type="match status" value="1"/>
</dbReference>
<comment type="subcellular location">
    <subcellularLocation>
        <location evidence="2">Cell membrane</location>
        <topology evidence="2">Single-pass type II membrane protein</topology>
    </subcellularLocation>
    <subcellularLocation>
        <location evidence="9">Membrane</location>
        <topology evidence="9">Single-pass type II membrane protein</topology>
    </subcellularLocation>
</comment>
<dbReference type="PROSITE" id="PS00761">
    <property type="entry name" value="SPASE_I_3"/>
    <property type="match status" value="1"/>
</dbReference>
<feature type="active site" evidence="7">
    <location>
        <position position="104"/>
    </location>
</feature>
<comment type="catalytic activity">
    <reaction evidence="1 8">
        <text>Cleavage of hydrophobic, N-terminal signal or leader sequences from secreted and periplasmic proteins.</text>
        <dbReference type="EC" id="3.4.21.89"/>
    </reaction>
</comment>
<feature type="transmembrane region" description="Helical" evidence="8">
    <location>
        <begin position="34"/>
        <end position="57"/>
    </location>
</feature>
<sequence>MCNMGHGGNIVAENNEDEIVADKKEKKKSILNEWIIDIAVVLCIALLVWNFVGYGVWITSGSMIPTLEVKDRLLVTRVHNPKNLKEGDIVLFKNDEFKGEILIKRLIGLPGDVIEIKNGVVYRNGQELKEDYVKNNEIYNGSFKVPDNKYFFLGDNRANSDDSRYWKDPYVDESYIEGKAQVKYYPIKDFEILK</sequence>
<evidence type="ECO:0000256" key="3">
    <source>
        <dbReference type="ARBA" id="ARBA00009370"/>
    </source>
</evidence>
<feature type="domain" description="Peptidase S26" evidence="10">
    <location>
        <begin position="32"/>
        <end position="185"/>
    </location>
</feature>
<evidence type="ECO:0000256" key="8">
    <source>
        <dbReference type="RuleBase" id="RU003993"/>
    </source>
</evidence>
<dbReference type="InterPro" id="IPR000223">
    <property type="entry name" value="Pept_S26A_signal_pept_1"/>
</dbReference>
<evidence type="ECO:0000256" key="6">
    <source>
        <dbReference type="ARBA" id="ARBA00022801"/>
    </source>
</evidence>
<reference evidence="12" key="1">
    <citation type="submission" date="2014-12" db="EMBL/GenBank/DDBJ databases">
        <title>Genome sequence of Clostridium beijerinckii strain 59B.</title>
        <authorList>
            <person name="Little G.T."/>
            <person name="Minton N.P."/>
        </authorList>
    </citation>
    <scope>NUCLEOTIDE SEQUENCE [LARGE SCALE GENOMIC DNA]</scope>
    <source>
        <strain evidence="12">59B</strain>
    </source>
</reference>
<evidence type="ECO:0000256" key="1">
    <source>
        <dbReference type="ARBA" id="ARBA00000677"/>
    </source>
</evidence>
<dbReference type="InterPro" id="IPR019758">
    <property type="entry name" value="Pept_S26A_signal_pept_1_CS"/>
</dbReference>
<protein>
    <recommendedName>
        <fullName evidence="4 8">Signal peptidase I</fullName>
        <ecNumber evidence="4 8">3.4.21.89</ecNumber>
    </recommendedName>
</protein>
<name>A0A0B5QV54_CLOBE</name>
<keyword evidence="8" id="KW-0812">Transmembrane</keyword>
<dbReference type="PRINTS" id="PR00727">
    <property type="entry name" value="LEADERPTASE"/>
</dbReference>
<dbReference type="InterPro" id="IPR019756">
    <property type="entry name" value="Pept_S26A_signal_pept_1_Ser-AS"/>
</dbReference>
<dbReference type="Gene3D" id="2.10.109.10">
    <property type="entry name" value="Umud Fragment, subunit A"/>
    <property type="match status" value="1"/>
</dbReference>
<dbReference type="Proteomes" id="UP000031866">
    <property type="component" value="Chromosome"/>
</dbReference>
<dbReference type="PANTHER" id="PTHR43390:SF1">
    <property type="entry name" value="CHLOROPLAST PROCESSING PEPTIDASE"/>
    <property type="match status" value="1"/>
</dbReference>
<dbReference type="InterPro" id="IPR019533">
    <property type="entry name" value="Peptidase_S26"/>
</dbReference>
<dbReference type="AlphaFoldDB" id="A0A0B5QV54"/>
<proteinExistence type="inferred from homology"/>
<evidence type="ECO:0000256" key="7">
    <source>
        <dbReference type="PIRSR" id="PIRSR600223-1"/>
    </source>
</evidence>
<organism evidence="11 12">
    <name type="scientific">Clostridium beijerinckii</name>
    <name type="common">Clostridium MP</name>
    <dbReference type="NCBI Taxonomy" id="1520"/>
    <lineage>
        <taxon>Bacteria</taxon>
        <taxon>Bacillati</taxon>
        <taxon>Bacillota</taxon>
        <taxon>Clostridia</taxon>
        <taxon>Eubacteriales</taxon>
        <taxon>Clostridiaceae</taxon>
        <taxon>Clostridium</taxon>
    </lineage>
</organism>
<evidence type="ECO:0000256" key="5">
    <source>
        <dbReference type="ARBA" id="ARBA00022670"/>
    </source>
</evidence>
<dbReference type="OrthoDB" id="9802919at2"/>
<dbReference type="EC" id="3.4.21.89" evidence="4 8"/>
<dbReference type="GO" id="GO:0006465">
    <property type="term" value="P:signal peptide processing"/>
    <property type="evidence" value="ECO:0007669"/>
    <property type="project" value="InterPro"/>
</dbReference>
<feature type="active site" evidence="7">
    <location>
        <position position="62"/>
    </location>
</feature>
<dbReference type="PROSITE" id="PS00501">
    <property type="entry name" value="SPASE_I_1"/>
    <property type="match status" value="1"/>
</dbReference>
<gene>
    <name evidence="11" type="ORF">LF65_05336</name>
</gene>
<keyword evidence="8" id="KW-0472">Membrane</keyword>
<dbReference type="InterPro" id="IPR036286">
    <property type="entry name" value="LexA/Signal_pep-like_sf"/>
</dbReference>
<accession>A0A0B5QV54</accession>
<dbReference type="Pfam" id="PF10502">
    <property type="entry name" value="Peptidase_S26"/>
    <property type="match status" value="1"/>
</dbReference>
<evidence type="ECO:0000256" key="4">
    <source>
        <dbReference type="ARBA" id="ARBA00013208"/>
    </source>
</evidence>
<dbReference type="KEGG" id="cbei:LF65_05336"/>
<dbReference type="STRING" id="1520.LF65_05336"/>
<keyword evidence="5 8" id="KW-0645">Protease</keyword>
<dbReference type="CDD" id="cd06530">
    <property type="entry name" value="S26_SPase_I"/>
    <property type="match status" value="1"/>
</dbReference>
<keyword evidence="6 8" id="KW-0378">Hydrolase</keyword>
<evidence type="ECO:0000256" key="2">
    <source>
        <dbReference type="ARBA" id="ARBA00004401"/>
    </source>
</evidence>
<dbReference type="GO" id="GO:0009003">
    <property type="term" value="F:signal peptidase activity"/>
    <property type="evidence" value="ECO:0007669"/>
    <property type="project" value="UniProtKB-EC"/>
</dbReference>
<dbReference type="NCBIfam" id="TIGR02227">
    <property type="entry name" value="sigpep_I_bact"/>
    <property type="match status" value="1"/>
</dbReference>
<evidence type="ECO:0000313" key="12">
    <source>
        <dbReference type="Proteomes" id="UP000031866"/>
    </source>
</evidence>
<dbReference type="InterPro" id="IPR019757">
    <property type="entry name" value="Pept_S26A_signal_pept_1_Lys-AS"/>
</dbReference>
<evidence type="ECO:0000256" key="9">
    <source>
        <dbReference type="RuleBase" id="RU362042"/>
    </source>
</evidence>
<comment type="similarity">
    <text evidence="3 9">Belongs to the peptidase S26 family.</text>
</comment>
<dbReference type="PROSITE" id="PS00760">
    <property type="entry name" value="SPASE_I_2"/>
    <property type="match status" value="1"/>
</dbReference>
<keyword evidence="8" id="KW-1133">Transmembrane helix</keyword>
<dbReference type="SUPFAM" id="SSF51306">
    <property type="entry name" value="LexA/Signal peptidase"/>
    <property type="match status" value="1"/>
</dbReference>
<dbReference type="GO" id="GO:0004252">
    <property type="term" value="F:serine-type endopeptidase activity"/>
    <property type="evidence" value="ECO:0007669"/>
    <property type="project" value="InterPro"/>
</dbReference>
<dbReference type="EMBL" id="CP010086">
    <property type="protein sequence ID" value="AJH01858.2"/>
    <property type="molecule type" value="Genomic_DNA"/>
</dbReference>
<evidence type="ECO:0000313" key="11">
    <source>
        <dbReference type="EMBL" id="AJH01858.2"/>
    </source>
</evidence>
<evidence type="ECO:0000259" key="10">
    <source>
        <dbReference type="Pfam" id="PF10502"/>
    </source>
</evidence>
<dbReference type="GO" id="GO:0005886">
    <property type="term" value="C:plasma membrane"/>
    <property type="evidence" value="ECO:0007669"/>
    <property type="project" value="UniProtKB-SubCell"/>
</dbReference>
<dbReference type="RefSeq" id="WP_052483016.1">
    <property type="nucleotide sequence ID" value="NZ_CP010086.2"/>
</dbReference>